<evidence type="ECO:0000313" key="8">
    <source>
        <dbReference type="EMBL" id="EFX00780.1"/>
    </source>
</evidence>
<dbReference type="Pfam" id="PF08493">
    <property type="entry name" value="AflR"/>
    <property type="match status" value="1"/>
</dbReference>
<keyword evidence="1" id="KW-0479">Metal-binding</keyword>
<feature type="domain" description="Aflatoxin regulatory protein" evidence="7">
    <location>
        <begin position="204"/>
        <end position="305"/>
    </location>
</feature>
<dbReference type="PANTHER" id="PTHR43712">
    <property type="entry name" value="PUTATIVE (AFU_ORTHOLOGUE AFUA_4G14580)-RELATED"/>
    <property type="match status" value="1"/>
</dbReference>
<dbReference type="HOGENOM" id="CLU_382644_0_0_1"/>
<protein>
    <submittedName>
        <fullName evidence="8">Afls pathway regulator</fullName>
    </submittedName>
</protein>
<dbReference type="eggNOG" id="KOG3178">
    <property type="taxonomic scope" value="Eukaryota"/>
</dbReference>
<keyword evidence="5" id="KW-0539">Nucleus</keyword>
<feature type="compositionally biased region" description="Basic residues" evidence="6">
    <location>
        <begin position="1"/>
        <end position="10"/>
    </location>
</feature>
<feature type="compositionally biased region" description="Low complexity" evidence="6">
    <location>
        <begin position="115"/>
        <end position="127"/>
    </location>
</feature>
<dbReference type="STRING" id="655863.F0XMV9"/>
<dbReference type="PANTHER" id="PTHR43712:SF15">
    <property type="entry name" value="MONODICTYPHENONE CLUSTER TRANSCRIPTIONAL COACTIVATOR MDPA"/>
    <property type="match status" value="1"/>
</dbReference>
<gene>
    <name evidence="8" type="ORF">CMQ_1861</name>
</gene>
<dbReference type="OrthoDB" id="2410195at2759"/>
<dbReference type="InParanoid" id="F0XMV9"/>
<evidence type="ECO:0000256" key="1">
    <source>
        <dbReference type="ARBA" id="ARBA00022723"/>
    </source>
</evidence>
<dbReference type="InterPro" id="IPR013700">
    <property type="entry name" value="AflR"/>
</dbReference>
<evidence type="ECO:0000256" key="3">
    <source>
        <dbReference type="ARBA" id="ARBA00023125"/>
    </source>
</evidence>
<organism evidence="9">
    <name type="scientific">Grosmannia clavigera (strain kw1407 / UAMH 11150)</name>
    <name type="common">Blue stain fungus</name>
    <name type="synonym">Graphiocladiella clavigera</name>
    <dbReference type="NCBI Taxonomy" id="655863"/>
    <lineage>
        <taxon>Eukaryota</taxon>
        <taxon>Fungi</taxon>
        <taxon>Dikarya</taxon>
        <taxon>Ascomycota</taxon>
        <taxon>Pezizomycotina</taxon>
        <taxon>Sordariomycetes</taxon>
        <taxon>Sordariomycetidae</taxon>
        <taxon>Ophiostomatales</taxon>
        <taxon>Ophiostomataceae</taxon>
        <taxon>Leptographium</taxon>
    </lineage>
</organism>
<evidence type="ECO:0000256" key="2">
    <source>
        <dbReference type="ARBA" id="ARBA00023015"/>
    </source>
</evidence>
<proteinExistence type="predicted"/>
<dbReference type="EMBL" id="GL629795">
    <property type="protein sequence ID" value="EFX00780.1"/>
    <property type="molecule type" value="Genomic_DNA"/>
</dbReference>
<dbReference type="GeneID" id="25974786"/>
<dbReference type="GO" id="GO:0003677">
    <property type="term" value="F:DNA binding"/>
    <property type="evidence" value="ECO:0007669"/>
    <property type="project" value="UniProtKB-KW"/>
</dbReference>
<dbReference type="GO" id="GO:0046872">
    <property type="term" value="F:metal ion binding"/>
    <property type="evidence" value="ECO:0007669"/>
    <property type="project" value="UniProtKB-KW"/>
</dbReference>
<dbReference type="GO" id="GO:0045122">
    <property type="term" value="P:aflatoxin biosynthetic process"/>
    <property type="evidence" value="ECO:0007669"/>
    <property type="project" value="InterPro"/>
</dbReference>
<dbReference type="GO" id="GO:0006355">
    <property type="term" value="P:regulation of DNA-templated transcription"/>
    <property type="evidence" value="ECO:0007669"/>
    <property type="project" value="InterPro"/>
</dbReference>
<evidence type="ECO:0000313" key="9">
    <source>
        <dbReference type="Proteomes" id="UP000007796"/>
    </source>
</evidence>
<keyword evidence="4" id="KW-0804">Transcription</keyword>
<evidence type="ECO:0000256" key="4">
    <source>
        <dbReference type="ARBA" id="ARBA00023163"/>
    </source>
</evidence>
<evidence type="ECO:0000259" key="7">
    <source>
        <dbReference type="Pfam" id="PF08493"/>
    </source>
</evidence>
<evidence type="ECO:0000256" key="6">
    <source>
        <dbReference type="SAM" id="MobiDB-lite"/>
    </source>
</evidence>
<feature type="region of interest" description="Disordered" evidence="6">
    <location>
        <begin position="99"/>
        <end position="158"/>
    </location>
</feature>
<name>F0XMV9_GROCL</name>
<keyword evidence="9" id="KW-1185">Reference proteome</keyword>
<feature type="region of interest" description="Disordered" evidence="6">
    <location>
        <begin position="1"/>
        <end position="60"/>
    </location>
</feature>
<dbReference type="GO" id="GO:0005634">
    <property type="term" value="C:nucleus"/>
    <property type="evidence" value="ECO:0007669"/>
    <property type="project" value="InterPro"/>
</dbReference>
<dbReference type="Proteomes" id="UP000007796">
    <property type="component" value="Unassembled WGS sequence"/>
</dbReference>
<dbReference type="AlphaFoldDB" id="F0XMV9"/>
<evidence type="ECO:0000256" key="5">
    <source>
        <dbReference type="ARBA" id="ARBA00023242"/>
    </source>
</evidence>
<sequence>MKRAGRKKQQQQHDSSQQPPKRQPPRKSAVESRRPLSSVSVSLPPPDGGTVIGTPENTISSRQPMPLDLFMLDPKDLTNTYPAIDGAYAFTLPLPSKERNTTRTEFPEPLDLQIGSNEEASSSGAENDNITINLPAGSAGTNTEAFTPQAGGQDPFDDSDWMFWSPTFTQDEPDAYTPHHSSSVPIGTAVDLGSIRASSDISLSDNCLSLAMGILGTLTPPLAMCPRMPNSEGKHRQDSVGTDAGASGSAINTFDDIMQRNVASIEAIRPILKCQCSMNSSVVLILSHIIFQILWWYTAAAGVPCVASWLPLGQRTQLPQVPPPISATMPGYGSVEEGTQEHLTDQVASDNSAEPHEADHFLRALVSQSQLLASIHWLNRSQVLACVPPDEAVPFQDVADMACVSVSELRRVVRFTAMSGFICEPQADFVAHTKLSRHFLLKTALSDAVLFFGDAVLCTALNTPLTTQLQTRTAHGRNPAFPYPITAFPLGGSPQPRLKRQAAAFQRQVLQQALSSERATADLLESWMADASSDNSTVVQICCESDAVARAVASRHPQLYFVIQLSMKTQPTCAGIHDNAGFGHVTIQHCVPTSAQRITDAWLYIIHLPTPSIVPAPVDMLSQATQMLWAHFDVLRQNRSSRLIIVASGLLGSTKANSKAEAAVRMYDLLLMQMTIDKHAIAMNQMEQLLGNIRDLSWRLVIRRKEISDSHPTVAFEVGLVVV</sequence>
<keyword evidence="2" id="KW-0805">Transcription regulation</keyword>
<reference evidence="8 9" key="1">
    <citation type="journal article" date="2011" name="Proc. Natl. Acad. Sci. U.S.A.">
        <title>Genome and transcriptome analyses of the mountain pine beetle-fungal symbiont Grosmannia clavigera, a lodgepole pine pathogen.</title>
        <authorList>
            <person name="DiGuistini S."/>
            <person name="Wang Y."/>
            <person name="Liao N.Y."/>
            <person name="Taylor G."/>
            <person name="Tanguay P."/>
            <person name="Feau N."/>
            <person name="Henrissat B."/>
            <person name="Chan S.K."/>
            <person name="Hesse-Orce U."/>
            <person name="Alamouti S.M."/>
            <person name="Tsui C.K.M."/>
            <person name="Docking R.T."/>
            <person name="Levasseur A."/>
            <person name="Haridas S."/>
            <person name="Robertson G."/>
            <person name="Birol I."/>
            <person name="Holt R.A."/>
            <person name="Marra M.A."/>
            <person name="Hamelin R.C."/>
            <person name="Hirst M."/>
            <person name="Jones S.J.M."/>
            <person name="Bohlmann J."/>
            <person name="Breuil C."/>
        </authorList>
    </citation>
    <scope>NUCLEOTIDE SEQUENCE [LARGE SCALE GENOMIC DNA]</scope>
    <source>
        <strain evidence="9">kw1407 / UAMH 11150</strain>
    </source>
</reference>
<accession>F0XMV9</accession>
<keyword evidence="3" id="KW-0238">DNA-binding</keyword>
<dbReference type="RefSeq" id="XP_014170262.1">
    <property type="nucleotide sequence ID" value="XM_014314787.1"/>
</dbReference>